<feature type="binding site" evidence="8">
    <location>
        <position position="198"/>
    </location>
    <ligand>
        <name>Mg(2+)</name>
        <dbReference type="ChEBI" id="CHEBI:18420"/>
    </ligand>
</feature>
<keyword evidence="5 8" id="KW-0862">Zinc</keyword>
<dbReference type="SUPFAM" id="SSF53649">
    <property type="entry name" value="Alkaline phosphatase-like"/>
    <property type="match status" value="2"/>
</dbReference>
<dbReference type="Pfam" id="PF00245">
    <property type="entry name" value="Alk_phosphatase"/>
    <property type="match status" value="2"/>
</dbReference>
<keyword evidence="2" id="KW-0597">Phosphoprotein</keyword>
<dbReference type="InterPro" id="IPR018299">
    <property type="entry name" value="Alkaline_phosphatase_AS"/>
</dbReference>
<sequence>MKPFGRHVAAVISAGAIVLGTTIVPAASAQDANLAELADNARTFVPTYNGPESCNPKNPDGTPRAIKPGECAQFGTEGQQRTDAKARNVILIIGDGMGQQEITAARNYLKGASGRFEGLDNFTSTGTYTHHSIDQDGTFNYVTDSAASATAWSTGAKTYNGAIGVDLEQKPVETLMEKAKRAGMRTGNVTTSELQDATPAGAATHALNRKCYGPQESENSDSCQGEAFAKQYRENGGLGSISEQLLDLRADVTLGGGMEAFNQEVQVDGTAKTPFVPSEMKWTKGQTVLENAKSNGFNVVTDAAGLDAVTEANQDKPLLGVFGDGNLETRLAPSKATMGGSHGKPGQCEPQDTKGQPELKDMTRKAIELLDKKDEEKGFFLQVESASIDKRAHAADACGMIGEVERIDEAIKEALDFAREDGNTLVVVTADHSHSTQIIYDETDTVSPTTRLQTQDGGAMTVAYGTLPADVIVNDPKASTQHTGSQLRVAAFGPGEENVIGQIDQTDVFFVLANALGLNDVPAVPASTTLSDSAKGVLLGVDRNEPVDLSKSCYKTGDPSHVPGPGDCAQFGTKGQGIDDTKAKNVVLLIGDGTGDSELTSARNYLHGANGRFAGIDALPFTGSYTHFSLNKKRGGPDYVTDSAASATAWNTGAKTYSGGVGVLLDGTPVPNLMELAKAKGMKTGNVTTSEVQDATPASFATHALNRKCYGPVESENSESCQGEAFASQYRENQGLGSISEQLVDGRADITMGGGSEAFAQQVQVDGQWAGREWNKGKSVVDNARDNHGFQVVTNLDEMEALTEANQDKPVLGLFSEGNMPRLYEQSIPTVTGPKEPAKQCKLNPEFATSQPTLAQMTAKSLDLLQNDNGFLLQVESASIDKADHDADICGQVGEAAQFDDAIQVVREWVKKTGEPTLLITTADHAHTSQITANGALTAGRATKLITADGDDMTVNYATAATNEDEDALGGQTHTGAQLRVAAEGPGAPNVVGQIDQTDIFYVAANALDLDTQADIDLTSKMGQGAPASQGTRWGIIAGGVVLIVVLAVGAWLVSRRKSA</sequence>
<feature type="binding site" evidence="8">
    <location>
        <position position="95"/>
    </location>
    <ligand>
        <name>Mg(2+)</name>
        <dbReference type="ChEBI" id="CHEBI:18420"/>
    </ligand>
</feature>
<dbReference type="OrthoDB" id="9794455at2"/>
<dbReference type="SMART" id="SM00098">
    <property type="entry name" value="alkPPc"/>
    <property type="match status" value="2"/>
</dbReference>
<dbReference type="SMR" id="A0A0G3HFR3"/>
<dbReference type="CDD" id="cd16012">
    <property type="entry name" value="ALP"/>
    <property type="match status" value="2"/>
</dbReference>
<feature type="transmembrane region" description="Helical" evidence="12">
    <location>
        <begin position="1034"/>
        <end position="1054"/>
    </location>
</feature>
<keyword evidence="12" id="KW-1133">Transmembrane helix</keyword>
<evidence type="ECO:0000256" key="4">
    <source>
        <dbReference type="ARBA" id="ARBA00022801"/>
    </source>
</evidence>
<feature type="binding site" evidence="8">
    <location>
        <position position="482"/>
    </location>
    <ligand>
        <name>Zn(2+)</name>
        <dbReference type="ChEBI" id="CHEBI:29105"/>
        <label>2</label>
    </ligand>
</feature>
<feature type="disulfide bond" evidence="9">
    <location>
        <begin position="211"/>
        <end position="223"/>
    </location>
</feature>
<feature type="region of interest" description="Disordered" evidence="11">
    <location>
        <begin position="335"/>
        <end position="357"/>
    </location>
</feature>
<dbReference type="EMBL" id="CP011546">
    <property type="protein sequence ID" value="AKK12119.1"/>
    <property type="molecule type" value="Genomic_DNA"/>
</dbReference>
<dbReference type="EC" id="3.1.3.1" evidence="14"/>
<organism evidence="14 15">
    <name type="scientific">Corynebacterium uterequi</name>
    <dbReference type="NCBI Taxonomy" id="1072256"/>
    <lineage>
        <taxon>Bacteria</taxon>
        <taxon>Bacillati</taxon>
        <taxon>Actinomycetota</taxon>
        <taxon>Actinomycetes</taxon>
        <taxon>Mycobacteriales</taxon>
        <taxon>Corynebacteriaceae</taxon>
        <taxon>Corynebacterium</taxon>
    </lineage>
</organism>
<dbReference type="STRING" id="1072256.CUTER_10775"/>
<feature type="chain" id="PRO_5039207751" evidence="13">
    <location>
        <begin position="30"/>
        <end position="1060"/>
    </location>
</feature>
<reference evidence="14 15" key="1">
    <citation type="journal article" date="2015" name="Genome Announc.">
        <title>Virulence Factor Genes Detected in the Complete Genome Sequence of Corynebacterium uterequi DSM 45634, Isolated from the Uterus of a Maiden Mare.</title>
        <authorList>
            <person name="Ruckert C."/>
            <person name="Kriete M."/>
            <person name="Jaenicke S."/>
            <person name="Winkler A."/>
            <person name="Tauch A."/>
        </authorList>
    </citation>
    <scope>NUCLEOTIDE SEQUENCE [LARGE SCALE GENOMIC DNA]</scope>
    <source>
        <strain evidence="14 15">DSM 45634</strain>
    </source>
</reference>
<dbReference type="PRINTS" id="PR00113">
    <property type="entry name" value="ALKPHPHTASE"/>
</dbReference>
<dbReference type="KEGG" id="cut:CUTER_10775"/>
<dbReference type="PROSITE" id="PS00123">
    <property type="entry name" value="ALKALINE_PHOSPHATASE"/>
    <property type="match status" value="2"/>
</dbReference>
<name>A0A0G3HFR3_9CORY</name>
<dbReference type="GO" id="GO:0004035">
    <property type="term" value="F:alkaline phosphatase activity"/>
    <property type="evidence" value="ECO:0007669"/>
    <property type="project" value="UniProtKB-EC"/>
</dbReference>
<dbReference type="InterPro" id="IPR017850">
    <property type="entry name" value="Alkaline_phosphatase_core_sf"/>
</dbReference>
<feature type="binding site" evidence="8">
    <location>
        <position position="384"/>
    </location>
    <ligand>
        <name>Mg(2+)</name>
        <dbReference type="ChEBI" id="CHEBI:18420"/>
    </ligand>
</feature>
<evidence type="ECO:0000256" key="8">
    <source>
        <dbReference type="PIRSR" id="PIRSR601952-2"/>
    </source>
</evidence>
<evidence type="ECO:0000256" key="2">
    <source>
        <dbReference type="ARBA" id="ARBA00022553"/>
    </source>
</evidence>
<evidence type="ECO:0000313" key="15">
    <source>
        <dbReference type="Proteomes" id="UP000035548"/>
    </source>
</evidence>
<feature type="binding site" evidence="8">
    <location>
        <position position="431"/>
    </location>
    <ligand>
        <name>Zn(2+)</name>
        <dbReference type="ChEBI" id="CHEBI:29105"/>
        <label>2</label>
    </ligand>
</feature>
<dbReference type="PANTHER" id="PTHR11596">
    <property type="entry name" value="ALKALINE PHOSPHATASE"/>
    <property type="match status" value="1"/>
</dbReference>
<keyword evidence="9" id="KW-1015">Disulfide bond</keyword>
<keyword evidence="3 8" id="KW-0479">Metal-binding</keyword>
<feature type="binding site" evidence="8">
    <location>
        <position position="196"/>
    </location>
    <ligand>
        <name>Mg(2+)</name>
        <dbReference type="ChEBI" id="CHEBI:18420"/>
    </ligand>
</feature>
<keyword evidence="12" id="KW-0472">Membrane</keyword>
<feature type="binding site" evidence="8">
    <location>
        <position position="95"/>
    </location>
    <ligand>
        <name>Zn(2+)</name>
        <dbReference type="ChEBI" id="CHEBI:29105"/>
        <label>2</label>
    </ligand>
</feature>
<proteinExistence type="inferred from homology"/>
<dbReference type="Proteomes" id="UP000035548">
    <property type="component" value="Chromosome"/>
</dbReference>
<evidence type="ECO:0000313" key="14">
    <source>
        <dbReference type="EMBL" id="AKK12119.1"/>
    </source>
</evidence>
<dbReference type="GO" id="GO:0046872">
    <property type="term" value="F:metal ion binding"/>
    <property type="evidence" value="ECO:0007669"/>
    <property type="project" value="UniProtKB-KW"/>
</dbReference>
<evidence type="ECO:0000256" key="9">
    <source>
        <dbReference type="PIRSR" id="PIRSR601952-3"/>
    </source>
</evidence>
<accession>A0A0G3HFR3</accession>
<keyword evidence="12" id="KW-0812">Transmembrane</keyword>
<evidence type="ECO:0000256" key="1">
    <source>
        <dbReference type="ARBA" id="ARBA00005984"/>
    </source>
</evidence>
<evidence type="ECO:0000256" key="5">
    <source>
        <dbReference type="ARBA" id="ARBA00022833"/>
    </source>
</evidence>
<dbReference type="PANTHER" id="PTHR11596:SF5">
    <property type="entry name" value="ALKALINE PHOSPHATASE"/>
    <property type="match status" value="1"/>
</dbReference>
<dbReference type="NCBIfam" id="NF007810">
    <property type="entry name" value="PRK10518.1"/>
    <property type="match status" value="2"/>
</dbReference>
<comment type="similarity">
    <text evidence="1 10">Belongs to the alkaline phosphatase family.</text>
</comment>
<dbReference type="InterPro" id="IPR001952">
    <property type="entry name" value="Alkaline_phosphatase"/>
</dbReference>
<evidence type="ECO:0000256" key="12">
    <source>
        <dbReference type="SAM" id="Phobius"/>
    </source>
</evidence>
<keyword evidence="13" id="KW-0732">Signal</keyword>
<evidence type="ECO:0000256" key="3">
    <source>
        <dbReference type="ARBA" id="ARBA00022723"/>
    </source>
</evidence>
<comment type="cofactor">
    <cofactor evidence="8">
        <name>Mg(2+)</name>
        <dbReference type="ChEBI" id="CHEBI:18420"/>
    </cofactor>
    <text evidence="8">Binds 1 Mg(2+) ion.</text>
</comment>
<feature type="binding site" evidence="8">
    <location>
        <position position="432"/>
    </location>
    <ligand>
        <name>Zn(2+)</name>
        <dbReference type="ChEBI" id="CHEBI:29105"/>
        <label>2</label>
    </ligand>
</feature>
<evidence type="ECO:0000256" key="7">
    <source>
        <dbReference type="PIRSR" id="PIRSR601952-1"/>
    </source>
</evidence>
<dbReference type="RefSeq" id="WP_047260385.1">
    <property type="nucleotide sequence ID" value="NZ_CP011546.1"/>
</dbReference>
<evidence type="ECO:0000256" key="10">
    <source>
        <dbReference type="RuleBase" id="RU003946"/>
    </source>
</evidence>
<protein>
    <submittedName>
        <fullName evidence="14">Alkaline phosphatase</fullName>
        <ecNumber evidence="14">3.1.3.1</ecNumber>
    </submittedName>
</protein>
<comment type="cofactor">
    <cofactor evidence="8">
        <name>Zn(2+)</name>
        <dbReference type="ChEBI" id="CHEBI:29105"/>
    </cofactor>
    <text evidence="8">Binds 2 Zn(2+) ions.</text>
</comment>
<reference evidence="15" key="2">
    <citation type="submission" date="2015-05" db="EMBL/GenBank/DDBJ databases">
        <title>Complete genome sequence of Corynebacterium uterequi DSM 45634, isolated from the uterus of a maiden mare.</title>
        <authorList>
            <person name="Ruckert C."/>
            <person name="Albersmeier A."/>
            <person name="Winkler A."/>
            <person name="Tauch A."/>
        </authorList>
    </citation>
    <scope>NUCLEOTIDE SEQUENCE [LARGE SCALE GENOMIC DNA]</scope>
    <source>
        <strain evidence="15">DSM 45634</strain>
    </source>
</reference>
<keyword evidence="6 8" id="KW-0460">Magnesium</keyword>
<feature type="active site" description="Phosphoserine intermediate" evidence="7">
    <location>
        <position position="145"/>
    </location>
</feature>
<gene>
    <name evidence="14" type="primary">phoA</name>
    <name evidence="14" type="ORF">CUTER_10775</name>
</gene>
<keyword evidence="15" id="KW-1185">Reference proteome</keyword>
<feature type="binding site" evidence="8">
    <location>
        <position position="393"/>
    </location>
    <ligand>
        <name>Zn(2+)</name>
        <dbReference type="ChEBI" id="CHEBI:29105"/>
        <label>2</label>
    </ligand>
</feature>
<feature type="signal peptide" evidence="13">
    <location>
        <begin position="1"/>
        <end position="29"/>
    </location>
</feature>
<evidence type="ECO:0000256" key="13">
    <source>
        <dbReference type="SAM" id="SignalP"/>
    </source>
</evidence>
<evidence type="ECO:0000256" key="11">
    <source>
        <dbReference type="SAM" id="MobiDB-lite"/>
    </source>
</evidence>
<dbReference type="AlphaFoldDB" id="A0A0G3HFR3"/>
<keyword evidence="4 14" id="KW-0378">Hydrolase</keyword>
<evidence type="ECO:0000256" key="6">
    <source>
        <dbReference type="ARBA" id="ARBA00022842"/>
    </source>
</evidence>
<feature type="binding site" evidence="8">
    <location>
        <position position="389"/>
    </location>
    <ligand>
        <name>Zn(2+)</name>
        <dbReference type="ChEBI" id="CHEBI:29105"/>
        <label>2</label>
    </ligand>
</feature>
<dbReference type="Gene3D" id="3.40.720.10">
    <property type="entry name" value="Alkaline Phosphatase, subunit A"/>
    <property type="match status" value="2"/>
</dbReference>
<dbReference type="PATRIC" id="fig|1072256.5.peg.2121"/>